<comment type="catalytic activity">
    <reaction evidence="12 14">
        <text>ATP + H2O = ADP + phosphate + H(+)</text>
        <dbReference type="Rhea" id="RHEA:13065"/>
        <dbReference type="ChEBI" id="CHEBI:15377"/>
        <dbReference type="ChEBI" id="CHEBI:15378"/>
        <dbReference type="ChEBI" id="CHEBI:30616"/>
        <dbReference type="ChEBI" id="CHEBI:43474"/>
        <dbReference type="ChEBI" id="CHEBI:456216"/>
        <dbReference type="EC" id="5.6.2.3"/>
    </reaction>
</comment>
<dbReference type="NCBIfam" id="TIGR00665">
    <property type="entry name" value="DnaB"/>
    <property type="match status" value="1"/>
</dbReference>
<keyword evidence="10" id="KW-0413">Isomerase</keyword>
<accession>A0ABV0A344</accession>
<protein>
    <recommendedName>
        <fullName evidence="13 14">Replicative DNA helicase</fullName>
        <ecNumber evidence="13 14">5.6.2.3</ecNumber>
    </recommendedName>
</protein>
<keyword evidence="6 14" id="KW-0378">Hydrolase</keyword>
<dbReference type="InterPro" id="IPR007692">
    <property type="entry name" value="DNA_helicase_DnaB"/>
</dbReference>
<keyword evidence="7 14" id="KW-0347">Helicase</keyword>
<dbReference type="Pfam" id="PF03796">
    <property type="entry name" value="DnaB_C"/>
    <property type="match status" value="1"/>
</dbReference>
<evidence type="ECO:0000256" key="12">
    <source>
        <dbReference type="ARBA" id="ARBA00048954"/>
    </source>
</evidence>
<evidence type="ECO:0000259" key="15">
    <source>
        <dbReference type="PROSITE" id="PS51199"/>
    </source>
</evidence>
<dbReference type="Gene3D" id="3.40.50.300">
    <property type="entry name" value="P-loop containing nucleotide triphosphate hydrolases"/>
    <property type="match status" value="1"/>
</dbReference>
<dbReference type="PANTHER" id="PTHR30153">
    <property type="entry name" value="REPLICATIVE DNA HELICASE DNAB"/>
    <property type="match status" value="1"/>
</dbReference>
<evidence type="ECO:0000256" key="13">
    <source>
        <dbReference type="NCBIfam" id="TIGR00665"/>
    </source>
</evidence>
<feature type="domain" description="SF4 helicase" evidence="15">
    <location>
        <begin position="187"/>
        <end position="481"/>
    </location>
</feature>
<evidence type="ECO:0000256" key="14">
    <source>
        <dbReference type="RuleBase" id="RU362085"/>
    </source>
</evidence>
<organism evidence="16 17">
    <name type="scientific">Methylobacterium ajmalii</name>
    <dbReference type="NCBI Taxonomy" id="2738439"/>
    <lineage>
        <taxon>Bacteria</taxon>
        <taxon>Pseudomonadati</taxon>
        <taxon>Pseudomonadota</taxon>
        <taxon>Alphaproteobacteria</taxon>
        <taxon>Hyphomicrobiales</taxon>
        <taxon>Methylobacteriaceae</taxon>
        <taxon>Methylobacterium</taxon>
    </lineage>
</organism>
<sequence>MTRMQELDQLALRTLPFDIETEQALIGGVLLDNRAYARVAAIVEARHFFDDTHRRIWEVTSKLCESGRAATPLTLKAYLGDADLGGMTVGEYLSALVGAAVPLMQAADYARIVRDLAMRRRLISILTDIIGHAYDAKPEETAETLFAHAEASMEEVRPALSSERSEFQSFGDVAESAIQNMQQDWQAGGQLRGLSTGYEGLDEKIGGLEAPDLIIIGGRPGIGKTALGLNIAVNVAKGLQRKRQDGQRTGVVGFFSLEMGKAQLFDRAVAAETGVPAHRVKKRKISTPEFESIILKARELRDIPFDIDETGGISITRLAAKARDLKKRRGLELLVIDYLQLVKGDERRKDGRTQEVTEVSNGLKELAKELRVPIVALAQVGRQVEASDRRDARPKLSDLRESGSIEQDADVVLFVYREDHYLEQRRPAEGTDEFAAWEREMARITGLAEVIVAKQRHGSRGPVDMGFDAELMLFLDKPPPREISPEETRQKVAKKPRLPADATIVYGLLRTLSMHKSVPVSPEQRRANREIPVNARLVPLDVAVQAFGRDTMPGEADQNKIKKKFSDAFKALRAAEIAFYTGAEEVGYFIYLPEMVND</sequence>
<keyword evidence="8 14" id="KW-0067">ATP-binding</keyword>
<dbReference type="PROSITE" id="PS51199">
    <property type="entry name" value="SF4_HELICASE"/>
    <property type="match status" value="1"/>
</dbReference>
<dbReference type="EC" id="5.6.2.3" evidence="13 14"/>
<dbReference type="PANTHER" id="PTHR30153:SF2">
    <property type="entry name" value="REPLICATIVE DNA HELICASE"/>
    <property type="match status" value="1"/>
</dbReference>
<evidence type="ECO:0000313" key="17">
    <source>
        <dbReference type="Proteomes" id="UP001407347"/>
    </source>
</evidence>
<evidence type="ECO:0000256" key="6">
    <source>
        <dbReference type="ARBA" id="ARBA00022801"/>
    </source>
</evidence>
<evidence type="ECO:0000256" key="3">
    <source>
        <dbReference type="ARBA" id="ARBA00022515"/>
    </source>
</evidence>
<reference evidence="16 17" key="1">
    <citation type="journal article" date="2023" name="PLoS ONE">
        <title>Complete genome assembly of Hawai'i environmental nontuberculous mycobacteria reveals unexpected co-isolation with methylobacteria.</title>
        <authorList>
            <person name="Hendrix J."/>
            <person name="Epperson L.E."/>
            <person name="Tong E.I."/>
            <person name="Chan Y.L."/>
            <person name="Hasan N.A."/>
            <person name="Dawrs S.N."/>
            <person name="Norton G.J."/>
            <person name="Virdi R."/>
            <person name="Crooks J.L."/>
            <person name="Chan E.D."/>
            <person name="Honda J.R."/>
            <person name="Strong M."/>
        </authorList>
    </citation>
    <scope>NUCLEOTIDE SEQUENCE [LARGE SCALE GENOMIC DNA]</scope>
    <source>
        <strain evidence="16 17">NJH_HI04-1</strain>
    </source>
</reference>
<evidence type="ECO:0000256" key="5">
    <source>
        <dbReference type="ARBA" id="ARBA00022741"/>
    </source>
</evidence>
<dbReference type="InterPro" id="IPR007693">
    <property type="entry name" value="DNA_helicase_DnaB-like_N"/>
</dbReference>
<comment type="caution">
    <text evidence="16">The sequence shown here is derived from an EMBL/GenBank/DDBJ whole genome shotgun (WGS) entry which is preliminary data.</text>
</comment>
<dbReference type="Pfam" id="PF00772">
    <property type="entry name" value="DnaB"/>
    <property type="match status" value="1"/>
</dbReference>
<dbReference type="InterPro" id="IPR016136">
    <property type="entry name" value="DNA_helicase_N/primase_C"/>
</dbReference>
<evidence type="ECO:0000256" key="2">
    <source>
        <dbReference type="ARBA" id="ARBA00011643"/>
    </source>
</evidence>
<keyword evidence="5 14" id="KW-0547">Nucleotide-binding</keyword>
<evidence type="ECO:0000256" key="11">
    <source>
        <dbReference type="ARBA" id="ARBA00044932"/>
    </source>
</evidence>
<keyword evidence="17" id="KW-1185">Reference proteome</keyword>
<dbReference type="Gene3D" id="1.10.860.10">
    <property type="entry name" value="DNAb Helicase, Chain A"/>
    <property type="match status" value="1"/>
</dbReference>
<dbReference type="SUPFAM" id="SSF52540">
    <property type="entry name" value="P-loop containing nucleoside triphosphate hydrolases"/>
    <property type="match status" value="1"/>
</dbReference>
<proteinExistence type="inferred from homology"/>
<evidence type="ECO:0000256" key="1">
    <source>
        <dbReference type="ARBA" id="ARBA00008428"/>
    </source>
</evidence>
<comment type="subunit">
    <text evidence="2">Homohexamer.</text>
</comment>
<keyword evidence="4 14" id="KW-0235">DNA replication</keyword>
<keyword evidence="3 14" id="KW-0639">Primosome</keyword>
<comment type="similarity">
    <text evidence="1 14">Belongs to the helicase family. DnaB subfamily.</text>
</comment>
<evidence type="ECO:0000256" key="8">
    <source>
        <dbReference type="ARBA" id="ARBA00022840"/>
    </source>
</evidence>
<dbReference type="GO" id="GO:0003678">
    <property type="term" value="F:DNA helicase activity"/>
    <property type="evidence" value="ECO:0007669"/>
    <property type="project" value="UniProtKB-EC"/>
</dbReference>
<evidence type="ECO:0000256" key="7">
    <source>
        <dbReference type="ARBA" id="ARBA00022806"/>
    </source>
</evidence>
<dbReference type="InterPro" id="IPR036185">
    <property type="entry name" value="DNA_heli_DnaB-like_N_sf"/>
</dbReference>
<gene>
    <name evidence="16" type="primary">dnaB</name>
    <name evidence="16" type="ORF">PUR29_32900</name>
</gene>
<dbReference type="RefSeq" id="WP_346013549.1">
    <property type="nucleotide sequence ID" value="NZ_JAQYXP010000005.1"/>
</dbReference>
<evidence type="ECO:0000256" key="9">
    <source>
        <dbReference type="ARBA" id="ARBA00023125"/>
    </source>
</evidence>
<comment type="function">
    <text evidence="11 14">The main replicative DNA helicase, it participates in initiation and elongation during chromosome replication. Travels ahead of the DNA replisome, separating dsDNA into templates for DNA synthesis. A processive ATP-dependent 5'-3' DNA helicase it has DNA-dependent ATPase activity.</text>
</comment>
<keyword evidence="9 14" id="KW-0238">DNA-binding</keyword>
<name>A0ABV0A344_9HYPH</name>
<dbReference type="SUPFAM" id="SSF48024">
    <property type="entry name" value="N-terminal domain of DnaB helicase"/>
    <property type="match status" value="1"/>
</dbReference>
<dbReference type="Proteomes" id="UP001407347">
    <property type="component" value="Unassembled WGS sequence"/>
</dbReference>
<dbReference type="InterPro" id="IPR027417">
    <property type="entry name" value="P-loop_NTPase"/>
</dbReference>
<evidence type="ECO:0000256" key="4">
    <source>
        <dbReference type="ARBA" id="ARBA00022705"/>
    </source>
</evidence>
<evidence type="ECO:0000256" key="10">
    <source>
        <dbReference type="ARBA" id="ARBA00023235"/>
    </source>
</evidence>
<dbReference type="GO" id="GO:0016787">
    <property type="term" value="F:hydrolase activity"/>
    <property type="evidence" value="ECO:0007669"/>
    <property type="project" value="UniProtKB-KW"/>
</dbReference>
<dbReference type="InterPro" id="IPR007694">
    <property type="entry name" value="DNA_helicase_DnaB-like_C"/>
</dbReference>
<dbReference type="EMBL" id="JAQYXP010000005">
    <property type="protein sequence ID" value="MEN3238248.1"/>
    <property type="molecule type" value="Genomic_DNA"/>
</dbReference>
<evidence type="ECO:0000313" key="16">
    <source>
        <dbReference type="EMBL" id="MEN3238248.1"/>
    </source>
</evidence>